<proteinExistence type="predicted"/>
<dbReference type="Gene3D" id="2.60.40.1240">
    <property type="match status" value="1"/>
</dbReference>
<dbReference type="Pfam" id="PF11611">
    <property type="entry name" value="DUF4352"/>
    <property type="match status" value="1"/>
</dbReference>
<evidence type="ECO:0000313" key="4">
    <source>
        <dbReference type="Proteomes" id="UP000598996"/>
    </source>
</evidence>
<keyword evidence="4" id="KW-1185">Reference proteome</keyword>
<dbReference type="InterPro" id="IPR029050">
    <property type="entry name" value="Immunoprotect_excell_Ig-like"/>
</dbReference>
<keyword evidence="1" id="KW-0732">Signal</keyword>
<protein>
    <submittedName>
        <fullName evidence="3">DUF4352 domain-containing protein</fullName>
    </submittedName>
</protein>
<dbReference type="EMBL" id="JAENHO010000004">
    <property type="protein sequence ID" value="MBL7255498.1"/>
    <property type="molecule type" value="Genomic_DNA"/>
</dbReference>
<dbReference type="Proteomes" id="UP000598996">
    <property type="component" value="Unassembled WGS sequence"/>
</dbReference>
<comment type="caution">
    <text evidence="3">The sequence shown here is derived from an EMBL/GenBank/DDBJ whole genome shotgun (WGS) entry which is preliminary data.</text>
</comment>
<dbReference type="InterPro" id="IPR029051">
    <property type="entry name" value="DUF4352"/>
</dbReference>
<accession>A0ABS1VLH3</accession>
<gene>
    <name evidence="3" type="ORF">JKJ07_14430</name>
</gene>
<reference evidence="3 4" key="1">
    <citation type="submission" date="2021-01" db="EMBL/GenBank/DDBJ databases">
        <title>Actinoplanes sp. nov. LDG1-01 isolated from lichen.</title>
        <authorList>
            <person name="Saeng-In P."/>
            <person name="Phongsopitanun W."/>
            <person name="Kanchanasin P."/>
            <person name="Yuki M."/>
            <person name="Kudo T."/>
            <person name="Ohkuma M."/>
            <person name="Tanasupawat S."/>
        </authorList>
    </citation>
    <scope>NUCLEOTIDE SEQUENCE [LARGE SCALE GENOMIC DNA]</scope>
    <source>
        <strain evidence="3 4">LDG1-01</strain>
    </source>
</reference>
<evidence type="ECO:0000259" key="2">
    <source>
        <dbReference type="Pfam" id="PF11611"/>
    </source>
</evidence>
<sequence>MILGCVGVFAFVLNGAKEAVETLDDNASGKNAVAGEMNKAARDGSFEFTVKSMDCTKSSLGPAAYPTKAQGTFCVVTLTVKNVGDKAQFFDGSSQKAFDAKGTQFSDHLEGGVAANSGSSAMIQEINPGNQVTGKLVYDVPKGTKLTSIELHDSFSLLTGGVKIPLK</sequence>
<name>A0ABS1VLH3_9ACTN</name>
<evidence type="ECO:0000313" key="3">
    <source>
        <dbReference type="EMBL" id="MBL7255498.1"/>
    </source>
</evidence>
<evidence type="ECO:0000256" key="1">
    <source>
        <dbReference type="ARBA" id="ARBA00022729"/>
    </source>
</evidence>
<feature type="domain" description="DUF4352" evidence="2">
    <location>
        <begin position="36"/>
        <end position="155"/>
    </location>
</feature>
<organism evidence="3 4">
    <name type="scientific">Paractinoplanes lichenicola</name>
    <dbReference type="NCBI Taxonomy" id="2802976"/>
    <lineage>
        <taxon>Bacteria</taxon>
        <taxon>Bacillati</taxon>
        <taxon>Actinomycetota</taxon>
        <taxon>Actinomycetes</taxon>
        <taxon>Micromonosporales</taxon>
        <taxon>Micromonosporaceae</taxon>
        <taxon>Paractinoplanes</taxon>
    </lineage>
</organism>